<feature type="binding site" evidence="9">
    <location>
        <position position="226"/>
    </location>
    <ligand>
        <name>a divalent metal cation</name>
        <dbReference type="ChEBI" id="CHEBI:60240"/>
    </ligand>
</feature>
<dbReference type="InterPro" id="IPR011051">
    <property type="entry name" value="RmlC_Cupin_sf"/>
</dbReference>
<feature type="binding site" evidence="9">
    <location>
        <position position="116"/>
    </location>
    <ligand>
        <name>substrate</name>
    </ligand>
</feature>
<evidence type="ECO:0000313" key="12">
    <source>
        <dbReference type="Proteomes" id="UP000572817"/>
    </source>
</evidence>
<keyword evidence="6 9" id="KW-0223">Dioxygenase</keyword>
<dbReference type="GO" id="GO:0043420">
    <property type="term" value="P:anthranilate metabolic process"/>
    <property type="evidence" value="ECO:0007669"/>
    <property type="project" value="UniProtKB-UniRule"/>
</dbReference>
<dbReference type="OrthoDB" id="204928at2759"/>
<feature type="binding site" evidence="9">
    <location>
        <position position="164"/>
    </location>
    <ligand>
        <name>substrate</name>
    </ligand>
</feature>
<dbReference type="GO" id="GO:0034354">
    <property type="term" value="P:'de novo' NAD+ biosynthetic process from L-tryptophan"/>
    <property type="evidence" value="ECO:0007669"/>
    <property type="project" value="UniProtKB-UniRule"/>
</dbReference>
<dbReference type="EMBL" id="WWBZ02000016">
    <property type="protein sequence ID" value="KAF4309770.1"/>
    <property type="molecule type" value="Genomic_DNA"/>
</dbReference>
<dbReference type="AlphaFoldDB" id="A0A8H4IYA8"/>
<comment type="cofactor">
    <cofactor evidence="1 9">
        <name>Fe(2+)</name>
        <dbReference type="ChEBI" id="CHEBI:29033"/>
    </cofactor>
</comment>
<comment type="function">
    <text evidence="2 9">Catalyzes the oxidative ring opening of 3-hydroxyanthranilate to 2-amino-3-carboxymuconate semialdehyde, which spontaneously cyclizes to quinolinate.</text>
</comment>
<dbReference type="GO" id="GO:0000334">
    <property type="term" value="F:3-hydroxyanthranilate 3,4-dioxygenase activity"/>
    <property type="evidence" value="ECO:0007669"/>
    <property type="project" value="UniProtKB-UniRule"/>
</dbReference>
<dbReference type="EC" id="1.13.11.6" evidence="9"/>
<dbReference type="Pfam" id="PF06052">
    <property type="entry name" value="3-HAO"/>
    <property type="match status" value="1"/>
</dbReference>
<sequence>MQQSIRPVSAIATAVARRAARSPSSLPSAAIRPFAAAASSHAVPSSNGNAPKHFSSSARQHAPLTPPVNLPKWLSENSHLLQPPVNNYCVTNEHMTVMIVGGPNARTDYHINTTPEWFYQYKGRMLLKVIDGEHDSPTKPFRDIYIDEGEMFLLPPNVPHNPVRFANTVGVVLEQPRPEGSVDKLRWYCQGCGGQVHEKSFHCTNLGTQIKEAVNAFKEDEHARTCKKCGTLCDVVPKQTS</sequence>
<keyword evidence="12" id="KW-1185">Reference proteome</keyword>
<feature type="binding site" evidence="9">
    <location>
        <position position="174"/>
    </location>
    <ligand>
        <name>substrate</name>
    </ligand>
</feature>
<feature type="region of interest" description="Disordered" evidence="10">
    <location>
        <begin position="41"/>
        <end position="62"/>
    </location>
</feature>
<evidence type="ECO:0000256" key="2">
    <source>
        <dbReference type="ARBA" id="ARBA00002752"/>
    </source>
</evidence>
<gene>
    <name evidence="9" type="primary">BNA1</name>
    <name evidence="11" type="ORF">GTA08_BOTSDO02434</name>
</gene>
<dbReference type="GO" id="GO:0008198">
    <property type="term" value="F:ferrous iron binding"/>
    <property type="evidence" value="ECO:0007669"/>
    <property type="project" value="UniProtKB-UniRule"/>
</dbReference>
<feature type="binding site" evidence="9">
    <location>
        <position position="106"/>
    </location>
    <ligand>
        <name>O2</name>
        <dbReference type="ChEBI" id="CHEBI:15379"/>
    </ligand>
</feature>
<organism evidence="11 12">
    <name type="scientific">Botryosphaeria dothidea</name>
    <dbReference type="NCBI Taxonomy" id="55169"/>
    <lineage>
        <taxon>Eukaryota</taxon>
        <taxon>Fungi</taxon>
        <taxon>Dikarya</taxon>
        <taxon>Ascomycota</taxon>
        <taxon>Pezizomycotina</taxon>
        <taxon>Dothideomycetes</taxon>
        <taxon>Dothideomycetes incertae sedis</taxon>
        <taxon>Botryosphaeriales</taxon>
        <taxon>Botryosphaeriaceae</taxon>
        <taxon>Botryosphaeria</taxon>
    </lineage>
</organism>
<keyword evidence="8 9" id="KW-0408">Iron</keyword>
<evidence type="ECO:0000256" key="6">
    <source>
        <dbReference type="ARBA" id="ARBA00022964"/>
    </source>
</evidence>
<keyword evidence="4 9" id="KW-0662">Pyridine nucleotide biosynthesis</keyword>
<dbReference type="GO" id="GO:0019805">
    <property type="term" value="P:quinolinate biosynthetic process"/>
    <property type="evidence" value="ECO:0007669"/>
    <property type="project" value="UniProtKB-UniRule"/>
</dbReference>
<reference evidence="11" key="1">
    <citation type="submission" date="2020-04" db="EMBL/GenBank/DDBJ databases">
        <title>Genome Assembly and Annotation of Botryosphaeria dothidea sdau 11-99, a Latent Pathogen of Apple Fruit Ring Rot in China.</title>
        <authorList>
            <person name="Yu C."/>
            <person name="Diao Y."/>
            <person name="Lu Q."/>
            <person name="Zhao J."/>
            <person name="Cui S."/>
            <person name="Peng C."/>
            <person name="He B."/>
            <person name="Liu H."/>
        </authorList>
    </citation>
    <scope>NUCLEOTIDE SEQUENCE [LARGE SCALE GENOMIC DNA]</scope>
    <source>
        <strain evidence="11">Sdau11-99</strain>
    </source>
</reference>
<keyword evidence="7 9" id="KW-0560">Oxidoreductase</keyword>
<keyword evidence="5 9" id="KW-0479">Metal-binding</keyword>
<proteinExistence type="inferred from homology"/>
<feature type="binding site" evidence="9">
    <location>
        <position position="116"/>
    </location>
    <ligand>
        <name>Fe cation</name>
        <dbReference type="ChEBI" id="CHEBI:24875"/>
        <note>catalytic</note>
    </ligand>
</feature>
<comment type="subcellular location">
    <subcellularLocation>
        <location evidence="9">Cytoplasm</location>
    </subcellularLocation>
</comment>
<dbReference type="UniPathway" id="UPA00253">
    <property type="reaction ID" value="UER00330"/>
</dbReference>
<dbReference type="Proteomes" id="UP000572817">
    <property type="component" value="Unassembled WGS sequence"/>
</dbReference>
<feature type="binding site" evidence="9">
    <location>
        <position position="110"/>
    </location>
    <ligand>
        <name>Fe cation</name>
        <dbReference type="ChEBI" id="CHEBI:24875"/>
        <note>catalytic</note>
    </ligand>
</feature>
<evidence type="ECO:0000256" key="8">
    <source>
        <dbReference type="ARBA" id="ARBA00023004"/>
    </source>
</evidence>
<keyword evidence="3 9" id="KW-0963">Cytoplasm</keyword>
<feature type="binding site" evidence="9">
    <location>
        <position position="189"/>
    </location>
    <ligand>
        <name>a divalent metal cation</name>
        <dbReference type="ChEBI" id="CHEBI:60240"/>
    </ligand>
</feature>
<dbReference type="InterPro" id="IPR010329">
    <property type="entry name" value="3hydroanth_dOase"/>
</dbReference>
<comment type="pathway">
    <text evidence="9">Cofactor biosynthesis; NAD(+) biosynthesis; quinolinate from L-kynurenine: step 3/3.</text>
</comment>
<dbReference type="GO" id="GO:0006569">
    <property type="term" value="P:L-tryptophan catabolic process"/>
    <property type="evidence" value="ECO:0007669"/>
    <property type="project" value="UniProtKB-UniRule"/>
</dbReference>
<evidence type="ECO:0000256" key="1">
    <source>
        <dbReference type="ARBA" id="ARBA00001954"/>
    </source>
</evidence>
<evidence type="ECO:0000256" key="4">
    <source>
        <dbReference type="ARBA" id="ARBA00022642"/>
    </source>
</evidence>
<dbReference type="PANTHER" id="PTHR15497:SF1">
    <property type="entry name" value="3-HYDROXYANTHRANILATE 3,4-DIOXYGENASE"/>
    <property type="match status" value="1"/>
</dbReference>
<feature type="binding site" evidence="9">
    <location>
        <position position="229"/>
    </location>
    <ligand>
        <name>a divalent metal cation</name>
        <dbReference type="ChEBI" id="CHEBI:60240"/>
    </ligand>
</feature>
<dbReference type="CDD" id="cd06123">
    <property type="entry name" value="cupin_HAO"/>
    <property type="match status" value="1"/>
</dbReference>
<dbReference type="PANTHER" id="PTHR15497">
    <property type="entry name" value="3-HYDROXYANTHRANILATE 3,4-DIOXYGENASE"/>
    <property type="match status" value="1"/>
</dbReference>
<comment type="similarity">
    <text evidence="9">Belongs to the 3-HAO family.</text>
</comment>
<dbReference type="SUPFAM" id="SSF51182">
    <property type="entry name" value="RmlC-like cupins"/>
    <property type="match status" value="1"/>
</dbReference>
<comment type="catalytic activity">
    <reaction evidence="9">
        <text>3-hydroxyanthranilate + O2 = (2Z,4Z)-2-amino-3-carboxymuconate 6-semialdehyde</text>
        <dbReference type="Rhea" id="RHEA:17953"/>
        <dbReference type="ChEBI" id="CHEBI:15379"/>
        <dbReference type="ChEBI" id="CHEBI:36559"/>
        <dbReference type="ChEBI" id="CHEBI:77612"/>
        <dbReference type="EC" id="1.13.11.6"/>
    </reaction>
</comment>
<comment type="caution">
    <text evidence="11">The sequence shown here is derived from an EMBL/GenBank/DDBJ whole genome shotgun (WGS) entry which is preliminary data.</text>
</comment>
<dbReference type="FunFam" id="2.60.120.10:FF:000093">
    <property type="entry name" value="3-hydroxyanthranilate 3,4-dioxygenase"/>
    <property type="match status" value="1"/>
</dbReference>
<dbReference type="NCBIfam" id="TIGR03037">
    <property type="entry name" value="anthran_nbaC"/>
    <property type="match status" value="1"/>
</dbReference>
<accession>A0A8H4IYA8</accession>
<name>A0A8H4IYA8_9PEZI</name>
<dbReference type="Gene3D" id="2.60.120.10">
    <property type="entry name" value="Jelly Rolls"/>
    <property type="match status" value="1"/>
</dbReference>
<evidence type="ECO:0000256" key="9">
    <source>
        <dbReference type="HAMAP-Rule" id="MF_03019"/>
    </source>
</evidence>
<evidence type="ECO:0000256" key="10">
    <source>
        <dbReference type="SAM" id="MobiDB-lite"/>
    </source>
</evidence>
<evidence type="ECO:0000313" key="11">
    <source>
        <dbReference type="EMBL" id="KAF4309770.1"/>
    </source>
</evidence>
<protein>
    <recommendedName>
        <fullName evidence="9">3-hydroxyanthranilate 3,4-dioxygenase</fullName>
        <ecNumber evidence="9">1.13.11.6</ecNumber>
    </recommendedName>
    <alternativeName>
        <fullName evidence="9">3-hydroxyanthranilate oxygenase</fullName>
        <shortName evidence="9">3-HAO</shortName>
    </alternativeName>
    <alternativeName>
        <fullName evidence="9">3-hydroxyanthranilic acid dioxygenase</fullName>
        <shortName evidence="9">HAD</shortName>
    </alternativeName>
    <alternativeName>
        <fullName evidence="9">Biosynthesis of nicotinic acid protein 1</fullName>
    </alternativeName>
</protein>
<feature type="binding site" evidence="9">
    <location>
        <position position="160"/>
    </location>
    <ligand>
        <name>Fe cation</name>
        <dbReference type="ChEBI" id="CHEBI:24875"/>
        <note>catalytic</note>
    </ligand>
</feature>
<evidence type="ECO:0000256" key="5">
    <source>
        <dbReference type="ARBA" id="ARBA00022723"/>
    </source>
</evidence>
<feature type="binding site" evidence="9">
    <location>
        <position position="192"/>
    </location>
    <ligand>
        <name>a divalent metal cation</name>
        <dbReference type="ChEBI" id="CHEBI:60240"/>
    </ligand>
</feature>
<dbReference type="InterPro" id="IPR014710">
    <property type="entry name" value="RmlC-like_jellyroll"/>
</dbReference>
<dbReference type="HAMAP" id="MF_00825">
    <property type="entry name" value="3_HAO"/>
    <property type="match status" value="1"/>
</dbReference>
<dbReference type="GO" id="GO:0005737">
    <property type="term" value="C:cytoplasm"/>
    <property type="evidence" value="ECO:0007669"/>
    <property type="project" value="UniProtKB-SubCell"/>
</dbReference>
<evidence type="ECO:0000256" key="3">
    <source>
        <dbReference type="ARBA" id="ARBA00022490"/>
    </source>
</evidence>
<evidence type="ECO:0000256" key="7">
    <source>
        <dbReference type="ARBA" id="ARBA00023002"/>
    </source>
</evidence>